<accession>A0A5J5C6I8</accession>
<evidence type="ECO:0000313" key="3">
    <source>
        <dbReference type="Proteomes" id="UP000327493"/>
    </source>
</evidence>
<name>A0A5J5C6I8_9PERO</name>
<evidence type="ECO:0000256" key="1">
    <source>
        <dbReference type="SAM" id="MobiDB-lite"/>
    </source>
</evidence>
<dbReference type="EMBL" id="VOFY01002868">
    <property type="protein sequence ID" value="KAA8577424.1"/>
    <property type="molecule type" value="Genomic_DNA"/>
</dbReference>
<proteinExistence type="predicted"/>
<dbReference type="AlphaFoldDB" id="A0A5J5C6I8"/>
<dbReference type="Proteomes" id="UP000327493">
    <property type="component" value="Unassembled WGS sequence"/>
</dbReference>
<keyword evidence="3" id="KW-1185">Reference proteome</keyword>
<organism evidence="2 3">
    <name type="scientific">Etheostoma spectabile</name>
    <name type="common">orangethroat darter</name>
    <dbReference type="NCBI Taxonomy" id="54343"/>
    <lineage>
        <taxon>Eukaryota</taxon>
        <taxon>Metazoa</taxon>
        <taxon>Chordata</taxon>
        <taxon>Craniata</taxon>
        <taxon>Vertebrata</taxon>
        <taxon>Euteleostomi</taxon>
        <taxon>Actinopterygii</taxon>
        <taxon>Neopterygii</taxon>
        <taxon>Teleostei</taxon>
        <taxon>Neoteleostei</taxon>
        <taxon>Acanthomorphata</taxon>
        <taxon>Eupercaria</taxon>
        <taxon>Perciformes</taxon>
        <taxon>Percoidei</taxon>
        <taxon>Percidae</taxon>
        <taxon>Etheostomatinae</taxon>
        <taxon>Etheostoma</taxon>
    </lineage>
</organism>
<sequence length="214" mass="23503">MFRTLVELLDPITISIHRRLDLTLLQFLQFAFGDRGQTGDCGRPLSLQHLCLSLQSMKLDLQVSQPEEEGIAFTGLTASRNETGEARGSGESRGDGDQALLGLVLLGCVEGPRLKNELDIRGQLSQLSQMLKRTVISNQLSLGASQLEDKNEKTHKFAEGRNVAEHADIPGGLRLRPHIPPLSVYQLPLVQLMPADSPTDTPAGKEEEDVKEEE</sequence>
<evidence type="ECO:0000313" key="2">
    <source>
        <dbReference type="EMBL" id="KAA8577424.1"/>
    </source>
</evidence>
<comment type="caution">
    <text evidence="2">The sequence shown here is derived from an EMBL/GenBank/DDBJ whole genome shotgun (WGS) entry which is preliminary data.</text>
</comment>
<protein>
    <submittedName>
        <fullName evidence="2">Uncharacterized protein</fullName>
    </submittedName>
</protein>
<feature type="region of interest" description="Disordered" evidence="1">
    <location>
        <begin position="194"/>
        <end position="214"/>
    </location>
</feature>
<gene>
    <name evidence="2" type="ORF">FQN60_007135</name>
</gene>
<reference evidence="2 3" key="1">
    <citation type="submission" date="2019-08" db="EMBL/GenBank/DDBJ databases">
        <title>A chromosome-level genome assembly, high-density linkage maps, and genome scans reveal the genomic architecture of hybrid incompatibilities underlying speciation via character displacement in darters (Percidae: Etheostominae).</title>
        <authorList>
            <person name="Moran R.L."/>
            <person name="Catchen J.M."/>
            <person name="Fuller R.C."/>
        </authorList>
    </citation>
    <scope>NUCLEOTIDE SEQUENCE [LARGE SCALE GENOMIC DNA]</scope>
    <source>
        <strain evidence="2">EspeVRDwgs_2016</strain>
        <tissue evidence="2">Muscle</tissue>
    </source>
</reference>